<evidence type="ECO:0000313" key="3">
    <source>
        <dbReference type="Proteomes" id="UP000092600"/>
    </source>
</evidence>
<organism evidence="2 3">
    <name type="scientific">Ananas comosus</name>
    <name type="common">Pineapple</name>
    <name type="synonym">Ananas ananas</name>
    <dbReference type="NCBI Taxonomy" id="4615"/>
    <lineage>
        <taxon>Eukaryota</taxon>
        <taxon>Viridiplantae</taxon>
        <taxon>Streptophyta</taxon>
        <taxon>Embryophyta</taxon>
        <taxon>Tracheophyta</taxon>
        <taxon>Spermatophyta</taxon>
        <taxon>Magnoliopsida</taxon>
        <taxon>Liliopsida</taxon>
        <taxon>Poales</taxon>
        <taxon>Bromeliaceae</taxon>
        <taxon>Bromelioideae</taxon>
        <taxon>Ananas</taxon>
    </lineage>
</organism>
<proteinExistence type="predicted"/>
<evidence type="ECO:0000256" key="1">
    <source>
        <dbReference type="SAM" id="Coils"/>
    </source>
</evidence>
<gene>
    <name evidence="2" type="ORF">ACMD2_26645</name>
</gene>
<sequence length="113" mass="13189">MLIPELTIVKGLTWRENYKMPEQTGSSEVQELRAPVSTLVGAMQRREENIRSLRVQLEGLIRAREKVLKLQIEKQEADELRSSTRKLRLEIRPWRNGMVHYLLVPVSIPKDDV</sequence>
<dbReference type="EMBL" id="LSRQ01004294">
    <property type="protein sequence ID" value="OAY69683.1"/>
    <property type="molecule type" value="Genomic_DNA"/>
</dbReference>
<reference evidence="2 3" key="1">
    <citation type="journal article" date="2016" name="DNA Res.">
        <title>The draft genome of MD-2 pineapple using hybrid error correction of long reads.</title>
        <authorList>
            <person name="Redwan R.M."/>
            <person name="Saidin A."/>
            <person name="Kumar S.V."/>
        </authorList>
    </citation>
    <scope>NUCLEOTIDE SEQUENCE [LARGE SCALE GENOMIC DNA]</scope>
    <source>
        <strain evidence="3">cv. MD2</strain>
        <tissue evidence="2">Leaf</tissue>
    </source>
</reference>
<protein>
    <submittedName>
        <fullName evidence="2">Uncharacterized protein</fullName>
    </submittedName>
</protein>
<accession>A0A199UY23</accession>
<feature type="coiled-coil region" evidence="1">
    <location>
        <begin position="43"/>
        <end position="90"/>
    </location>
</feature>
<dbReference type="Proteomes" id="UP000092600">
    <property type="component" value="Unassembled WGS sequence"/>
</dbReference>
<dbReference type="AlphaFoldDB" id="A0A199UY23"/>
<comment type="caution">
    <text evidence="2">The sequence shown here is derived from an EMBL/GenBank/DDBJ whole genome shotgun (WGS) entry which is preliminary data.</text>
</comment>
<name>A0A199UY23_ANACO</name>
<evidence type="ECO:0000313" key="2">
    <source>
        <dbReference type="EMBL" id="OAY69683.1"/>
    </source>
</evidence>
<keyword evidence="1" id="KW-0175">Coiled coil</keyword>